<evidence type="ECO:0000256" key="6">
    <source>
        <dbReference type="ARBA" id="ARBA00023163"/>
    </source>
</evidence>
<dbReference type="Pfam" id="PF09340">
    <property type="entry name" value="NuA4"/>
    <property type="match status" value="1"/>
</dbReference>
<comment type="subcellular location">
    <subcellularLocation>
        <location evidence="1">Nucleus</location>
    </subcellularLocation>
</comment>
<name>A0ABQ7J5D0_9APIC</name>
<organism evidence="9 10">
    <name type="scientific">Cardiosporidium cionae</name>
    <dbReference type="NCBI Taxonomy" id="476202"/>
    <lineage>
        <taxon>Eukaryota</taxon>
        <taxon>Sar</taxon>
        <taxon>Alveolata</taxon>
        <taxon>Apicomplexa</taxon>
        <taxon>Aconoidasida</taxon>
        <taxon>Nephromycida</taxon>
        <taxon>Cardiosporidium</taxon>
    </lineage>
</organism>
<feature type="compositionally biased region" description="Low complexity" evidence="8">
    <location>
        <begin position="44"/>
        <end position="53"/>
    </location>
</feature>
<reference evidence="9 10" key="1">
    <citation type="journal article" date="2020" name="bioRxiv">
        <title>Metabolic contributions of an alphaproteobacterial endosymbiont in the apicomplexan Cardiosporidium cionae.</title>
        <authorList>
            <person name="Hunter E.S."/>
            <person name="Paight C.J."/>
            <person name="Lane C.E."/>
        </authorList>
    </citation>
    <scope>NUCLEOTIDE SEQUENCE [LARGE SCALE GENOMIC DNA]</scope>
    <source>
        <strain evidence="9">ESH_2018</strain>
    </source>
</reference>
<evidence type="ECO:0000256" key="4">
    <source>
        <dbReference type="ARBA" id="ARBA00023015"/>
    </source>
</evidence>
<comment type="similarity">
    <text evidence="2">Belongs to the EAF6 family.</text>
</comment>
<keyword evidence="4" id="KW-0805">Transcription regulation</keyword>
<feature type="region of interest" description="Disordered" evidence="8">
    <location>
        <begin position="44"/>
        <end position="80"/>
    </location>
</feature>
<gene>
    <name evidence="9" type="ORF">IE077_001438</name>
</gene>
<evidence type="ECO:0000256" key="1">
    <source>
        <dbReference type="ARBA" id="ARBA00004123"/>
    </source>
</evidence>
<keyword evidence="7" id="KW-0539">Nucleus</keyword>
<feature type="non-terminal residue" evidence="9">
    <location>
        <position position="1"/>
    </location>
</feature>
<dbReference type="Proteomes" id="UP000823046">
    <property type="component" value="Unassembled WGS sequence"/>
</dbReference>
<feature type="compositionally biased region" description="Basic and acidic residues" evidence="8">
    <location>
        <begin position="56"/>
        <end position="75"/>
    </location>
</feature>
<keyword evidence="5" id="KW-0175">Coiled coil</keyword>
<evidence type="ECO:0000256" key="5">
    <source>
        <dbReference type="ARBA" id="ARBA00023054"/>
    </source>
</evidence>
<keyword evidence="6" id="KW-0804">Transcription</keyword>
<evidence type="ECO:0000256" key="8">
    <source>
        <dbReference type="SAM" id="MobiDB-lite"/>
    </source>
</evidence>
<evidence type="ECO:0000313" key="10">
    <source>
        <dbReference type="Proteomes" id="UP000823046"/>
    </source>
</evidence>
<protein>
    <submittedName>
        <fullName evidence="9">Histone acetyltransferase subunit nua4 protein</fullName>
    </submittedName>
</protein>
<keyword evidence="3" id="KW-0156">Chromatin regulator</keyword>
<evidence type="ECO:0000256" key="2">
    <source>
        <dbReference type="ARBA" id="ARBA00010916"/>
    </source>
</evidence>
<accession>A0ABQ7J5D0</accession>
<proteinExistence type="inferred from homology"/>
<evidence type="ECO:0000256" key="7">
    <source>
        <dbReference type="ARBA" id="ARBA00023242"/>
    </source>
</evidence>
<dbReference type="PANTHER" id="PTHR13476">
    <property type="entry name" value="CHROMATIN MODIFICATION-RELATED PROTEIN MEAF6"/>
    <property type="match status" value="1"/>
</dbReference>
<dbReference type="InterPro" id="IPR015418">
    <property type="entry name" value="Eaf6"/>
</dbReference>
<comment type="caution">
    <text evidence="9">The sequence shown here is derived from an EMBL/GenBank/DDBJ whole genome shotgun (WGS) entry which is preliminary data.</text>
</comment>
<dbReference type="EMBL" id="JADAQX010000898">
    <property type="protein sequence ID" value="KAF8819197.1"/>
    <property type="molecule type" value="Genomic_DNA"/>
</dbReference>
<keyword evidence="10" id="KW-1185">Reference proteome</keyword>
<evidence type="ECO:0000313" key="9">
    <source>
        <dbReference type="EMBL" id="KAF8819197.1"/>
    </source>
</evidence>
<sequence>DKFQINESGTYPINTTAVRHFLAIPSVRQKKDYDQRRYFPFSQFQSSKDSTSSELAEPRHSKLSHVRDHQLKTEDESAGILSSQQQYIKQPRQDRPHLPIQSMLCHHAQDPGGLLRKKYSSRGIDDGKGYLSNQKIFSNQHLPSQQMITNSQSGNNCLDAANTHQNMYQSSPKAEQNSKDLKELEGKDFCLSNGASQLVNDMLLLKQKLETDIVNADKKIFELEDDYIMETVDLGNMLRGWEGYVVPPKSRKTHMGKHNAYNYGDISVVRDRLFSFSSYSSSFSREPRELSECDVESIDGSGSQFSHSRRSRRAFNSSTTACHKYRESLITASSFGG</sequence>
<evidence type="ECO:0000256" key="3">
    <source>
        <dbReference type="ARBA" id="ARBA00022853"/>
    </source>
</evidence>